<evidence type="ECO:0000313" key="1">
    <source>
        <dbReference type="EMBL" id="CDW40844.1"/>
    </source>
</evidence>
<dbReference type="EMBL" id="HACA01023483">
    <property type="protein sequence ID" value="CDW40844.1"/>
    <property type="molecule type" value="Transcribed_RNA"/>
</dbReference>
<name>A0A0K2URH1_LEPSM</name>
<organism evidence="1">
    <name type="scientific">Lepeophtheirus salmonis</name>
    <name type="common">Salmon louse</name>
    <name type="synonym">Caligus salmonis</name>
    <dbReference type="NCBI Taxonomy" id="72036"/>
    <lineage>
        <taxon>Eukaryota</taxon>
        <taxon>Metazoa</taxon>
        <taxon>Ecdysozoa</taxon>
        <taxon>Arthropoda</taxon>
        <taxon>Crustacea</taxon>
        <taxon>Multicrustacea</taxon>
        <taxon>Hexanauplia</taxon>
        <taxon>Copepoda</taxon>
        <taxon>Siphonostomatoida</taxon>
        <taxon>Caligidae</taxon>
        <taxon>Lepeophtheirus</taxon>
    </lineage>
</organism>
<dbReference type="AlphaFoldDB" id="A0A0K2URH1"/>
<accession>A0A0K2URH1</accession>
<proteinExistence type="predicted"/>
<sequence length="100" mass="11998">MGMPLKNYIIYHFTLEVAAFKRVNLSCKSDDFFLLRHFLSVQRPIFPFRIKISIFSTWYLRRCLTQPTLTHFIDYLSRREIPRTPQQSIKAIKNKYLTAP</sequence>
<reference evidence="1" key="1">
    <citation type="submission" date="2014-05" db="EMBL/GenBank/DDBJ databases">
        <authorList>
            <person name="Chronopoulou M."/>
        </authorList>
    </citation>
    <scope>NUCLEOTIDE SEQUENCE</scope>
    <source>
        <tissue evidence="1">Whole organism</tissue>
    </source>
</reference>
<protein>
    <submittedName>
        <fullName evidence="1">Uncharacterized protein</fullName>
    </submittedName>
</protein>